<dbReference type="PANTHER" id="PTHR11926:SF774">
    <property type="entry name" value="UDP-GLYCOSYLTRANSFERASE 85A1-RELATED"/>
    <property type="match status" value="1"/>
</dbReference>
<evidence type="ECO:0000256" key="3">
    <source>
        <dbReference type="ARBA" id="ARBA00022679"/>
    </source>
</evidence>
<keyword evidence="2 4" id="KW-0328">Glycosyltransferase</keyword>
<dbReference type="Proteomes" id="UP000525078">
    <property type="component" value="Unassembled WGS sequence"/>
</dbReference>
<evidence type="ECO:0000256" key="2">
    <source>
        <dbReference type="ARBA" id="ARBA00022676"/>
    </source>
</evidence>
<evidence type="ECO:0000256" key="1">
    <source>
        <dbReference type="ARBA" id="ARBA00009995"/>
    </source>
</evidence>
<comment type="caution">
    <text evidence="6">The sequence shown here is derived from an EMBL/GenBank/DDBJ whole genome shotgun (WGS) entry which is preliminary data.</text>
</comment>
<evidence type="ECO:0000313" key="7">
    <source>
        <dbReference type="Proteomes" id="UP000525078"/>
    </source>
</evidence>
<dbReference type="InterPro" id="IPR035595">
    <property type="entry name" value="UDP_glycos_trans_CS"/>
</dbReference>
<dbReference type="PANTHER" id="PTHR11926">
    <property type="entry name" value="GLUCOSYL/GLUCURONOSYL TRANSFERASES"/>
    <property type="match status" value="1"/>
</dbReference>
<dbReference type="CDD" id="cd03784">
    <property type="entry name" value="GT1_Gtf-like"/>
    <property type="match status" value="1"/>
</dbReference>
<dbReference type="Pfam" id="PF00201">
    <property type="entry name" value="UDPGT"/>
    <property type="match status" value="1"/>
</dbReference>
<accession>A0A7J6FGY6</accession>
<evidence type="ECO:0000313" key="6">
    <source>
        <dbReference type="EMBL" id="KAF4369887.1"/>
    </source>
</evidence>
<dbReference type="InterPro" id="IPR002213">
    <property type="entry name" value="UDP_glucos_trans"/>
</dbReference>
<evidence type="ECO:0000256" key="5">
    <source>
        <dbReference type="RuleBase" id="RU362057"/>
    </source>
</evidence>
<name>A0A7J6FGY6_CANSA</name>
<dbReference type="GO" id="GO:0080043">
    <property type="term" value="F:quercetin 3-O-glucosyltransferase activity"/>
    <property type="evidence" value="ECO:0007669"/>
    <property type="project" value="TreeGrafter"/>
</dbReference>
<reference evidence="6 7" key="1">
    <citation type="journal article" date="2020" name="bioRxiv">
        <title>Sequence and annotation of 42 cannabis genomes reveals extensive copy number variation in cannabinoid synthesis and pathogen resistance genes.</title>
        <authorList>
            <person name="Mckernan K.J."/>
            <person name="Helbert Y."/>
            <person name="Kane L.T."/>
            <person name="Ebling H."/>
            <person name="Zhang L."/>
            <person name="Liu B."/>
            <person name="Eaton Z."/>
            <person name="Mclaughlin S."/>
            <person name="Kingan S."/>
            <person name="Baybayan P."/>
            <person name="Concepcion G."/>
            <person name="Jordan M."/>
            <person name="Riva A."/>
            <person name="Barbazuk W."/>
            <person name="Harkins T."/>
        </authorList>
    </citation>
    <scope>NUCLEOTIDE SEQUENCE [LARGE SCALE GENOMIC DNA]</scope>
    <source>
        <strain evidence="7">cv. Jamaican Lion 4</strain>
        <tissue evidence="6">Leaf</tissue>
    </source>
</reference>
<dbReference type="AlphaFoldDB" id="A0A7J6FGY6"/>
<dbReference type="EMBL" id="JAATIP010000121">
    <property type="protein sequence ID" value="KAF4369887.1"/>
    <property type="molecule type" value="Genomic_DNA"/>
</dbReference>
<sequence length="484" mass="54929">MTTQKPLHAVVFTLSLQGHVIPSIHLAIKLASKGFTITFVNTKVNHRDITKSLCRKTSQNDVVDIFAAAREAGLDIRYRTVSDGFPISFDRKLNNEQYLEGHVHVFPAHVDELVRDLVDSADPPLTCLVADSFFGWQSAIAKKYNLVYVSFWTEPALVFSLFYHLDLLQINGHYASHDNREDTIEYIPGIKAIEPKDLVSFLQDTDFSTSMHRLISMTSKEMKSADFILCNTVHELEFEPILAIQEQRPMYAIGPLFPSGLSNSKTLVPTSLKPEFDCTQWLNTKPQGSVLYVSFGSFIPCEKEKIDEIAHGLLLSKINFIWVLRGDAVSYEEPYVLPSGFEDEIKDRALIVTWTNQIDVISHSAIGGFLTHCGWNSTLESIWYGVPMLCFPLKADQLTIRKLLVDDWRIGVNLCDKKPLTRFEVAEKVNVLMSTKLDDKLRKEMIKLRQISKNALAENGSSERNLCQFVSDLKNKIIEKIYSF</sequence>
<dbReference type="GO" id="GO:0080044">
    <property type="term" value="F:quercetin 7-O-glucosyltransferase activity"/>
    <property type="evidence" value="ECO:0007669"/>
    <property type="project" value="TreeGrafter"/>
</dbReference>
<dbReference type="FunFam" id="3.40.50.2000:FF:000078">
    <property type="entry name" value="Glycosyltransferase"/>
    <property type="match status" value="1"/>
</dbReference>
<organism evidence="6 7">
    <name type="scientific">Cannabis sativa</name>
    <name type="common">Hemp</name>
    <name type="synonym">Marijuana</name>
    <dbReference type="NCBI Taxonomy" id="3483"/>
    <lineage>
        <taxon>Eukaryota</taxon>
        <taxon>Viridiplantae</taxon>
        <taxon>Streptophyta</taxon>
        <taxon>Embryophyta</taxon>
        <taxon>Tracheophyta</taxon>
        <taxon>Spermatophyta</taxon>
        <taxon>Magnoliopsida</taxon>
        <taxon>eudicotyledons</taxon>
        <taxon>Gunneridae</taxon>
        <taxon>Pentapetalae</taxon>
        <taxon>rosids</taxon>
        <taxon>fabids</taxon>
        <taxon>Rosales</taxon>
        <taxon>Cannabaceae</taxon>
        <taxon>Cannabis</taxon>
    </lineage>
</organism>
<dbReference type="PROSITE" id="PS00375">
    <property type="entry name" value="UDPGT"/>
    <property type="match status" value="1"/>
</dbReference>
<proteinExistence type="inferred from homology"/>
<dbReference type="SUPFAM" id="SSF53756">
    <property type="entry name" value="UDP-Glycosyltransferase/glycogen phosphorylase"/>
    <property type="match status" value="1"/>
</dbReference>
<comment type="similarity">
    <text evidence="1 4">Belongs to the UDP-glycosyltransferase family.</text>
</comment>
<keyword evidence="3 4" id="KW-0808">Transferase</keyword>
<protein>
    <recommendedName>
        <fullName evidence="5">Glycosyltransferase</fullName>
        <ecNumber evidence="5">2.4.1.-</ecNumber>
    </recommendedName>
</protein>
<evidence type="ECO:0000256" key="4">
    <source>
        <dbReference type="RuleBase" id="RU003718"/>
    </source>
</evidence>
<gene>
    <name evidence="6" type="ORF">F8388_011757</name>
</gene>
<dbReference type="EC" id="2.4.1.-" evidence="5"/>
<dbReference type="Gene3D" id="3.40.50.2000">
    <property type="entry name" value="Glycogen Phosphorylase B"/>
    <property type="match status" value="2"/>
</dbReference>